<keyword evidence="1" id="KW-0472">Membrane</keyword>
<dbReference type="EMBL" id="KX364409">
    <property type="protein sequence ID" value="AOZ60663.1"/>
    <property type="molecule type" value="Genomic_DNA"/>
</dbReference>
<sequence>MGTLISAWPSFALLALPIVAAALLYPFCGLLCSAISRVFTEKVSFSLHYLGTLTHELTHGIVAIPFGILPTRLRLQRVPGYEGVLGTLDVRYQRGLLSLVGMGCVGSAPLSISMLTPALIMPESHTLLAAWLQAPHIDTLPATLLTVLPYVLLFGGLGFPFLAYARLSRADIKACLPLLATLLIIASFGVSTFPTFFLEYQPQVFNVLIYALASSAISLMAVITSWMTLVLMASILRSVQ</sequence>
<feature type="transmembrane region" description="Helical" evidence="1">
    <location>
        <begin position="140"/>
        <end position="164"/>
    </location>
</feature>
<proteinExistence type="predicted"/>
<keyword evidence="1" id="KW-0812">Transmembrane</keyword>
<protein>
    <submittedName>
        <fullName evidence="2">Uncharacterized protein</fullName>
    </submittedName>
</protein>
<feature type="transmembrane region" description="Helical" evidence="1">
    <location>
        <begin position="12"/>
        <end position="37"/>
    </location>
</feature>
<geneLocation type="plasmid" evidence="2">
    <name>pAsa8</name>
</geneLocation>
<evidence type="ECO:0000256" key="1">
    <source>
        <dbReference type="SAM" id="Phobius"/>
    </source>
</evidence>
<organism evidence="2">
    <name type="scientific">Aeromonas salmonicida subsp. salmonicida</name>
    <dbReference type="NCBI Taxonomy" id="29491"/>
    <lineage>
        <taxon>Bacteria</taxon>
        <taxon>Pseudomonadati</taxon>
        <taxon>Pseudomonadota</taxon>
        <taxon>Gammaproteobacteria</taxon>
        <taxon>Aeromonadales</taxon>
        <taxon>Aeromonadaceae</taxon>
        <taxon>Aeromonas</taxon>
    </lineage>
</organism>
<name>A0A1I9S271_AERSS</name>
<feature type="transmembrane region" description="Helical" evidence="1">
    <location>
        <begin position="176"/>
        <end position="197"/>
    </location>
</feature>
<evidence type="ECO:0000313" key="2">
    <source>
        <dbReference type="EMBL" id="AOZ60663.1"/>
    </source>
</evidence>
<keyword evidence="1" id="KW-1133">Transmembrane helix</keyword>
<reference evidence="2" key="1">
    <citation type="journal article" date="2016" name="Sci. Rep.">
        <title>Diversity of antibiotic-resistance genes in Canadian isolates of Aeromonas salmonicida subsp. salmonicida: dominance of pSN254b and discovery of pAsa8.</title>
        <authorList>
            <person name="Trudel M.V."/>
            <person name="Vincent A.T."/>
            <person name="Attere S.A."/>
            <person name="Labbe M."/>
            <person name="Derome N."/>
            <person name="Culley A.I."/>
            <person name="Charette S.J."/>
        </authorList>
    </citation>
    <scope>NUCLEOTIDE SEQUENCE</scope>
    <source>
        <strain evidence="2">M16474-11</strain>
        <plasmid evidence="2">pAsa8</plasmid>
    </source>
</reference>
<feature type="transmembrane region" description="Helical" evidence="1">
    <location>
        <begin position="209"/>
        <end position="236"/>
    </location>
</feature>
<dbReference type="AlphaFoldDB" id="A0A1I9S271"/>
<accession>A0A1I9S271</accession>
<keyword evidence="2" id="KW-0614">Plasmid</keyword>
<feature type="transmembrane region" description="Helical" evidence="1">
    <location>
        <begin position="96"/>
        <end position="120"/>
    </location>
</feature>